<evidence type="ECO:0000256" key="9">
    <source>
        <dbReference type="ARBA" id="ARBA00023295"/>
    </source>
</evidence>
<keyword evidence="5 10" id="KW-0378">Hydrolase</keyword>
<accession>A0A0A9XWD3</accession>
<dbReference type="FunFam" id="1.20.1270.50:FF:000002">
    <property type="entry name" value="Alpha-mannosidase"/>
    <property type="match status" value="1"/>
</dbReference>
<dbReference type="PANTHER" id="PTHR11607:SF3">
    <property type="entry name" value="LYSOSOMAL ALPHA-MANNOSIDASE"/>
    <property type="match status" value="1"/>
</dbReference>
<organism evidence="12">
    <name type="scientific">Lygus hesperus</name>
    <name type="common">Western plant bug</name>
    <dbReference type="NCBI Taxonomy" id="30085"/>
    <lineage>
        <taxon>Eukaryota</taxon>
        <taxon>Metazoa</taxon>
        <taxon>Ecdysozoa</taxon>
        <taxon>Arthropoda</taxon>
        <taxon>Hexapoda</taxon>
        <taxon>Insecta</taxon>
        <taxon>Pterygota</taxon>
        <taxon>Neoptera</taxon>
        <taxon>Paraneoptera</taxon>
        <taxon>Hemiptera</taxon>
        <taxon>Heteroptera</taxon>
        <taxon>Panheteroptera</taxon>
        <taxon>Cimicomorpha</taxon>
        <taxon>Miridae</taxon>
        <taxon>Mirini</taxon>
        <taxon>Lygus</taxon>
    </lineage>
</organism>
<keyword evidence="4 10" id="KW-0479">Metal-binding</keyword>
<dbReference type="PANTHER" id="PTHR11607">
    <property type="entry name" value="ALPHA-MANNOSIDASE"/>
    <property type="match status" value="1"/>
</dbReference>
<evidence type="ECO:0000256" key="4">
    <source>
        <dbReference type="ARBA" id="ARBA00022723"/>
    </source>
</evidence>
<feature type="domain" description="Glycoside hydrolase family 38 central" evidence="11">
    <location>
        <begin position="354"/>
        <end position="427"/>
    </location>
</feature>
<dbReference type="InterPro" id="IPR050843">
    <property type="entry name" value="Glycosyl_Hydrlase_38"/>
</dbReference>
<dbReference type="Gene3D" id="3.20.110.10">
    <property type="entry name" value="Glycoside hydrolase 38, N terminal domain"/>
    <property type="match status" value="1"/>
</dbReference>
<dbReference type="InterPro" id="IPR037094">
    <property type="entry name" value="Glyco_hydro_38_cen_sf"/>
</dbReference>
<dbReference type="InterPro" id="IPR027291">
    <property type="entry name" value="Glyco_hydro_38_N_sf"/>
</dbReference>
<dbReference type="EMBL" id="GBHO01022024">
    <property type="protein sequence ID" value="JAG21580.1"/>
    <property type="molecule type" value="Transcribed_RNA"/>
</dbReference>
<dbReference type="InterPro" id="IPR011330">
    <property type="entry name" value="Glyco_hydro/deAcase_b/a-brl"/>
</dbReference>
<comment type="similarity">
    <text evidence="2 10">Belongs to the glycosyl hydrolase 38 family.</text>
</comment>
<dbReference type="CDD" id="cd10810">
    <property type="entry name" value="GH38N_AMII_LAM_like"/>
    <property type="match status" value="1"/>
</dbReference>
<dbReference type="SMART" id="SM00872">
    <property type="entry name" value="Alpha-mann_mid"/>
    <property type="match status" value="1"/>
</dbReference>
<evidence type="ECO:0000256" key="5">
    <source>
        <dbReference type="ARBA" id="ARBA00022801"/>
    </source>
</evidence>
<dbReference type="Gene3D" id="2.60.40.1180">
    <property type="entry name" value="Golgi alpha-mannosidase II"/>
    <property type="match status" value="1"/>
</dbReference>
<keyword evidence="10" id="KW-0732">Signal</keyword>
<dbReference type="InterPro" id="IPR000602">
    <property type="entry name" value="Glyco_hydro_38_N"/>
</dbReference>
<keyword evidence="9 10" id="KW-0326">Glycosidase</keyword>
<dbReference type="Pfam" id="PF17677">
    <property type="entry name" value="Glyco_hydro38C2"/>
    <property type="match status" value="1"/>
</dbReference>
<dbReference type="InterPro" id="IPR028995">
    <property type="entry name" value="Glyco_hydro_57/38_cen_sf"/>
</dbReference>
<dbReference type="Pfam" id="PF07748">
    <property type="entry name" value="Glyco_hydro_38C"/>
    <property type="match status" value="1"/>
</dbReference>
<dbReference type="FunFam" id="1.20.1270.50:FF:000003">
    <property type="entry name" value="Alpha-mannosidase"/>
    <property type="match status" value="1"/>
</dbReference>
<keyword evidence="8" id="KW-0325">Glycoprotein</keyword>
<feature type="signal peptide" evidence="10">
    <location>
        <begin position="1"/>
        <end position="19"/>
    </location>
</feature>
<dbReference type="Gene3D" id="1.20.1270.50">
    <property type="entry name" value="Glycoside hydrolase family 38, central domain"/>
    <property type="match status" value="2"/>
</dbReference>
<dbReference type="SUPFAM" id="SSF88713">
    <property type="entry name" value="Glycoside hydrolase/deacetylase"/>
    <property type="match status" value="1"/>
</dbReference>
<dbReference type="InterPro" id="IPR011682">
    <property type="entry name" value="Glyco_hydro_38_C"/>
</dbReference>
<reference evidence="12" key="1">
    <citation type="journal article" date="2014" name="PLoS ONE">
        <title>Transcriptome-Based Identification of ABC Transporters in the Western Tarnished Plant Bug Lygus hesperus.</title>
        <authorList>
            <person name="Hull J.J."/>
            <person name="Chaney K."/>
            <person name="Geib S.M."/>
            <person name="Fabrick J.A."/>
            <person name="Brent C.S."/>
            <person name="Walsh D."/>
            <person name="Lavine L.C."/>
        </authorList>
    </citation>
    <scope>NUCLEOTIDE SEQUENCE</scope>
</reference>
<comment type="cofactor">
    <cofactor evidence="10">
        <name>Zn(2+)</name>
        <dbReference type="ChEBI" id="CHEBI:29105"/>
    </cofactor>
    <text evidence="10">Binds 1 zinc ion per subunit.</text>
</comment>
<dbReference type="AlphaFoldDB" id="A0A0A9XWD3"/>
<evidence type="ECO:0000313" key="12">
    <source>
        <dbReference type="EMBL" id="JAG21580.1"/>
    </source>
</evidence>
<dbReference type="FunFam" id="3.20.110.10:FF:000001">
    <property type="entry name" value="Alpha-mannosidase"/>
    <property type="match status" value="1"/>
</dbReference>
<comment type="catalytic activity">
    <reaction evidence="1">
        <text>Hydrolysis of terminal, non-reducing alpha-D-mannose residues in alpha-D-mannosides.</text>
        <dbReference type="EC" id="3.2.1.24"/>
    </reaction>
</comment>
<dbReference type="InterPro" id="IPR041147">
    <property type="entry name" value="GH38_C"/>
</dbReference>
<dbReference type="Gene3D" id="2.60.40.1360">
    <property type="match status" value="1"/>
</dbReference>
<feature type="chain" id="PRO_5017846264" description="Alpha-mannosidase" evidence="10">
    <location>
        <begin position="20"/>
        <end position="972"/>
    </location>
</feature>
<dbReference type="Pfam" id="PF01074">
    <property type="entry name" value="Glyco_hydro_38N"/>
    <property type="match status" value="1"/>
</dbReference>
<protein>
    <recommendedName>
        <fullName evidence="3 10">Alpha-mannosidase</fullName>
        <ecNumber evidence="10">3.2.1.-</ecNumber>
    </recommendedName>
</protein>
<evidence type="ECO:0000256" key="6">
    <source>
        <dbReference type="ARBA" id="ARBA00022833"/>
    </source>
</evidence>
<dbReference type="GO" id="GO:0006013">
    <property type="term" value="P:mannose metabolic process"/>
    <property type="evidence" value="ECO:0007669"/>
    <property type="project" value="InterPro"/>
</dbReference>
<name>A0A0A9XWD3_LYGHE</name>
<dbReference type="Gene3D" id="2.70.98.30">
    <property type="entry name" value="Golgi alpha-mannosidase II, domain 4"/>
    <property type="match status" value="1"/>
</dbReference>
<dbReference type="GO" id="GO:0046872">
    <property type="term" value="F:metal ion binding"/>
    <property type="evidence" value="ECO:0007669"/>
    <property type="project" value="UniProtKB-KW"/>
</dbReference>
<keyword evidence="6 10" id="KW-0862">Zinc</keyword>
<dbReference type="SUPFAM" id="SSF74650">
    <property type="entry name" value="Galactose mutarotase-like"/>
    <property type="match status" value="1"/>
</dbReference>
<gene>
    <name evidence="12" type="primary">MAN2B1_0</name>
    <name evidence="12" type="ORF">CM83_56880</name>
</gene>
<dbReference type="InterPro" id="IPR013780">
    <property type="entry name" value="Glyco_hydro_b"/>
</dbReference>
<proteinExistence type="inferred from homology"/>
<evidence type="ECO:0000256" key="8">
    <source>
        <dbReference type="ARBA" id="ARBA00023180"/>
    </source>
</evidence>
<dbReference type="Pfam" id="PF09261">
    <property type="entry name" value="Alpha-mann_mid"/>
    <property type="match status" value="1"/>
</dbReference>
<dbReference type="InterPro" id="IPR015341">
    <property type="entry name" value="Glyco_hydro_38_cen"/>
</dbReference>
<evidence type="ECO:0000256" key="10">
    <source>
        <dbReference type="RuleBase" id="RU361199"/>
    </source>
</evidence>
<dbReference type="GO" id="GO:0030246">
    <property type="term" value="F:carbohydrate binding"/>
    <property type="evidence" value="ECO:0007669"/>
    <property type="project" value="InterPro"/>
</dbReference>
<evidence type="ECO:0000256" key="2">
    <source>
        <dbReference type="ARBA" id="ARBA00009792"/>
    </source>
</evidence>
<dbReference type="GO" id="GO:0004559">
    <property type="term" value="F:alpha-mannosidase activity"/>
    <property type="evidence" value="ECO:0007669"/>
    <property type="project" value="UniProtKB-EC"/>
</dbReference>
<reference evidence="12" key="2">
    <citation type="submission" date="2014-07" db="EMBL/GenBank/DDBJ databases">
        <authorList>
            <person name="Hull J."/>
        </authorList>
    </citation>
    <scope>NUCLEOTIDE SEQUENCE</scope>
</reference>
<dbReference type="SUPFAM" id="SSF88688">
    <property type="entry name" value="Families 57/38 glycoside transferase middle domain"/>
    <property type="match status" value="1"/>
</dbReference>
<keyword evidence="7" id="KW-1015">Disulfide bond</keyword>
<dbReference type="GO" id="GO:0005764">
    <property type="term" value="C:lysosome"/>
    <property type="evidence" value="ECO:0007669"/>
    <property type="project" value="TreeGrafter"/>
</dbReference>
<evidence type="ECO:0000259" key="11">
    <source>
        <dbReference type="SMART" id="SM00872"/>
    </source>
</evidence>
<evidence type="ECO:0000256" key="1">
    <source>
        <dbReference type="ARBA" id="ARBA00000365"/>
    </source>
</evidence>
<evidence type="ECO:0000256" key="3">
    <source>
        <dbReference type="ARBA" id="ARBA00012752"/>
    </source>
</evidence>
<dbReference type="EC" id="3.2.1.-" evidence="10"/>
<sequence length="972" mass="111604">MELLWGVFTASYLVTTVRAACSDCAYRGCHKVDNSKLNIHLIAHTHDDAGWLKTVDQYYYGGTQNQAAGGVQYIIDSVIGELDADENRRFILAETGFLWRWWNDRGEHVRHKMRKFLESGRLQLVAGGWVMSDEATPHYTMLIDHMSLGLRFLKDIFGDCGIPKIAWQIDPFGHSSEQGEQFAKMGFDAVFFGRINQDEYLTRRDKREMEMIWRPYKDGSTIFTGVLYNLYQPPDGLCFDVSCHDEPIMDNPRLHGYNMERRIASFVNSARTWADAYQTNHVQLTMGGDFHYMVASSWFVNLDKIIKHVNERYPDLNVIYSTPACYLKAINDLNTTWPAKENEDFFPYCSYERKFWTGYYTSRANLKYYIARANNILQVIKKVGAYSNTWNSFDEFEVERAVALAQHHDAIAGTQRQHVANDYALYLHEAVHRSKDMLTKAYRSWGEVIESRHSFCMLRNISECHITQRNRKFVLYVFNPLPTETNFTIRIPYHHPIQAYESSNLMVYGDIMPVPPSVMAIPGRHSLAKSEYVFQANGIPAMGFKSFYVQHQNPTGSPTADQTSDDYYNPELPELPTTELTLGFDSGIQIVINTTTGLLQYVIMDEATWYLEQSFGYYEGTNRWTSSGAYTFSPSQRGLIRLPKNPTYTVHRGQNVIEVHQVFESWVSQVIRLYRGQQSIEFEWLVGPINLHDTAAKEVITIYKTHLVTNGIFYTDSNGRKFMKRRRDYRGKQRNHSPRIESNYYPVTTAARIHDDRATLTVLTDRAQGASSNVDGSLEFMLQRRLLVDDNKGVTEPLDEKSFGVGIVTRGIHIVQFTTNSDAAYLHRTRSLAITQGPLLSISPTSRTINQWQPASTSFLKGPVPENINVMTLQKLSPTTVLLRLEHIYDVDEDPQYSVPTEVNISALFSRRVKSVKEVTLDGNSDRDCELGRLVWSFAGNTTRTDKRTDLVPPLVVLEPMEIRTFVVYYFP</sequence>
<evidence type="ECO:0000256" key="7">
    <source>
        <dbReference type="ARBA" id="ARBA00023157"/>
    </source>
</evidence>
<dbReference type="InterPro" id="IPR011013">
    <property type="entry name" value="Gal_mutarotase_sf_dom"/>
</dbReference>